<evidence type="ECO:0000256" key="1">
    <source>
        <dbReference type="SAM" id="MobiDB-lite"/>
    </source>
</evidence>
<dbReference type="EMBL" id="LR798372">
    <property type="protein sequence ID" value="CAB5227491.1"/>
    <property type="molecule type" value="Genomic_DNA"/>
</dbReference>
<name>A0A6J5Q1H9_9CAUD</name>
<evidence type="ECO:0000313" key="4">
    <source>
        <dbReference type="EMBL" id="CAB4198725.1"/>
    </source>
</evidence>
<evidence type="ECO:0000313" key="2">
    <source>
        <dbReference type="EMBL" id="CAB4176527.1"/>
    </source>
</evidence>
<evidence type="ECO:0000313" key="5">
    <source>
        <dbReference type="EMBL" id="CAB4210790.1"/>
    </source>
</evidence>
<protein>
    <submittedName>
        <fullName evidence="2">Uncharacterized protein</fullName>
    </submittedName>
</protein>
<proteinExistence type="predicted"/>
<gene>
    <name evidence="3" type="ORF">UFOVP1075_24</name>
    <name evidence="4" type="ORF">UFOVP1312_16</name>
    <name evidence="5" type="ORF">UFOVP1426_42</name>
    <name evidence="6" type="ORF">UFOVP1522_45</name>
    <name evidence="2" type="ORF">UFOVP989_42</name>
</gene>
<feature type="region of interest" description="Disordered" evidence="1">
    <location>
        <begin position="1"/>
        <end position="34"/>
    </location>
</feature>
<dbReference type="EMBL" id="LR797370">
    <property type="protein sequence ID" value="CAB4210790.1"/>
    <property type="molecule type" value="Genomic_DNA"/>
</dbReference>
<dbReference type="EMBL" id="LR797011">
    <property type="protein sequence ID" value="CAB4181254.1"/>
    <property type="molecule type" value="Genomic_DNA"/>
</dbReference>
<dbReference type="EMBL" id="LR796938">
    <property type="protein sequence ID" value="CAB4176527.1"/>
    <property type="molecule type" value="Genomic_DNA"/>
</dbReference>
<sequence>MLTTSTGTHLLDSGGDNGRAWQRNQKKTQAEFEAEDKYTIDYPEDITSGRMTDSGDLVPTVSLYHHMIDALDLDDVCNKFNKLACNNWNSDRAYGLSTSQEEWLTKRGYTIRDTWNSYNSETNLSQVVQGANVNVAGDESNFEYPEYILLQVHQGADVRGGYTDAKLFRVSEDYFDTNPMVYGTIDGVEVSTGYNGYNLTDEDGQAVPLTPTSNIIL</sequence>
<accession>A0A6J5Q1H9</accession>
<evidence type="ECO:0000313" key="3">
    <source>
        <dbReference type="EMBL" id="CAB4181254.1"/>
    </source>
</evidence>
<organism evidence="2">
    <name type="scientific">uncultured Caudovirales phage</name>
    <dbReference type="NCBI Taxonomy" id="2100421"/>
    <lineage>
        <taxon>Viruses</taxon>
        <taxon>Duplodnaviria</taxon>
        <taxon>Heunggongvirae</taxon>
        <taxon>Uroviricota</taxon>
        <taxon>Caudoviricetes</taxon>
        <taxon>Peduoviridae</taxon>
        <taxon>Maltschvirus</taxon>
        <taxon>Maltschvirus maltsch</taxon>
    </lineage>
</organism>
<dbReference type="EMBL" id="LR797263">
    <property type="protein sequence ID" value="CAB4198725.1"/>
    <property type="molecule type" value="Genomic_DNA"/>
</dbReference>
<reference evidence="2" key="1">
    <citation type="submission" date="2020-05" db="EMBL/GenBank/DDBJ databases">
        <authorList>
            <person name="Chiriac C."/>
            <person name="Salcher M."/>
            <person name="Ghai R."/>
            <person name="Kavagutti S V."/>
        </authorList>
    </citation>
    <scope>NUCLEOTIDE SEQUENCE</scope>
</reference>
<evidence type="ECO:0000313" key="6">
    <source>
        <dbReference type="EMBL" id="CAB5227491.1"/>
    </source>
</evidence>